<evidence type="ECO:0000256" key="2">
    <source>
        <dbReference type="ARBA" id="ARBA00006966"/>
    </source>
</evidence>
<dbReference type="AlphaFoldDB" id="A0A4U1J8J7"/>
<accession>A0A4U1J8J7</accession>
<dbReference type="NCBIfam" id="NF041359">
    <property type="entry name" value="GntG_guanitoxin"/>
    <property type="match status" value="1"/>
</dbReference>
<dbReference type="PIRSF" id="PIRSF017617">
    <property type="entry name" value="Thr_aldolase"/>
    <property type="match status" value="1"/>
</dbReference>
<evidence type="ECO:0000256" key="3">
    <source>
        <dbReference type="ARBA" id="ARBA00022898"/>
    </source>
</evidence>
<proteinExistence type="inferred from homology"/>
<sequence length="345" mass="36075">MIDLRSDTVTRPTAAMREAMARAEVGDDVYGEDPTVARLEKLTAEITGKAAALFVPSGTMSNQIALLCHTQRGDEVIIGEGAHCAFYESGAGAAWSGVQFEVAGRGGLFGPEELQAVIKPPADYHPRTRVVALENTHNRAGGRVFPQRDVIAIAEVARAHGLAMHLDGARVWNASVASGLSVAELCAPFDTVSVCFSKGLGAPVGSAICGDAATIVRARRFRKMLGGGMRQVGVLAAGALYALEHHRARLAEDHAAARVIGAAIREVPGANVREVETNLVQVDLPVAADELVAAARARGVLVSASGPRRVRVVTHLDLPAARLAEAAAALAEATREVVTRKATPA</sequence>
<dbReference type="GO" id="GO:0006545">
    <property type="term" value="P:glycine biosynthetic process"/>
    <property type="evidence" value="ECO:0007669"/>
    <property type="project" value="TreeGrafter"/>
</dbReference>
<feature type="domain" description="Aromatic amino acid beta-eliminating lyase/threonine aldolase" evidence="6">
    <location>
        <begin position="3"/>
        <end position="283"/>
    </location>
</feature>
<dbReference type="PANTHER" id="PTHR48097">
    <property type="entry name" value="L-THREONINE ALDOLASE-RELATED"/>
    <property type="match status" value="1"/>
</dbReference>
<gene>
    <name evidence="7" type="primary">ltaE</name>
    <name evidence="7" type="ORF">E8A74_24325</name>
</gene>
<keyword evidence="8" id="KW-1185">Reference proteome</keyword>
<dbReference type="Pfam" id="PF01212">
    <property type="entry name" value="Beta_elim_lyase"/>
    <property type="match status" value="1"/>
</dbReference>
<feature type="modified residue" description="N6-(pyridoxal phosphate)lysine" evidence="5">
    <location>
        <position position="198"/>
    </location>
</feature>
<comment type="cofactor">
    <cofactor evidence="1">
        <name>pyridoxal 5'-phosphate</name>
        <dbReference type="ChEBI" id="CHEBI:597326"/>
    </cofactor>
</comment>
<comment type="caution">
    <text evidence="7">The sequence shown here is derived from an EMBL/GenBank/DDBJ whole genome shotgun (WGS) entry which is preliminary data.</text>
</comment>
<reference evidence="7 8" key="1">
    <citation type="submission" date="2019-04" db="EMBL/GenBank/DDBJ databases">
        <authorList>
            <person name="Li Y."/>
            <person name="Wang J."/>
        </authorList>
    </citation>
    <scope>NUCLEOTIDE SEQUENCE [LARGE SCALE GENOMIC DNA]</scope>
    <source>
        <strain evidence="7 8">DSM 14668</strain>
    </source>
</reference>
<evidence type="ECO:0000256" key="4">
    <source>
        <dbReference type="ARBA" id="ARBA00023239"/>
    </source>
</evidence>
<dbReference type="FunFam" id="3.40.640.10:FF:000030">
    <property type="entry name" value="Low-specificity L-threonine aldolase"/>
    <property type="match status" value="1"/>
</dbReference>
<dbReference type="PANTHER" id="PTHR48097:SF9">
    <property type="entry name" value="L-THREONINE ALDOLASE"/>
    <property type="match status" value="1"/>
</dbReference>
<evidence type="ECO:0000313" key="8">
    <source>
        <dbReference type="Proteomes" id="UP000309215"/>
    </source>
</evidence>
<dbReference type="EC" id="4.1.2.48" evidence="7"/>
<dbReference type="GO" id="GO:0005829">
    <property type="term" value="C:cytosol"/>
    <property type="evidence" value="ECO:0007669"/>
    <property type="project" value="TreeGrafter"/>
</dbReference>
<dbReference type="OrthoDB" id="9774495at2"/>
<evidence type="ECO:0000313" key="7">
    <source>
        <dbReference type="EMBL" id="TKD03982.1"/>
    </source>
</evidence>
<dbReference type="RefSeq" id="WP_136931457.1">
    <property type="nucleotide sequence ID" value="NZ_SSMQ01000026.1"/>
</dbReference>
<dbReference type="InterPro" id="IPR015421">
    <property type="entry name" value="PyrdxlP-dep_Trfase_major"/>
</dbReference>
<organism evidence="7 8">
    <name type="scientific">Polyangium fumosum</name>
    <dbReference type="NCBI Taxonomy" id="889272"/>
    <lineage>
        <taxon>Bacteria</taxon>
        <taxon>Pseudomonadati</taxon>
        <taxon>Myxococcota</taxon>
        <taxon>Polyangia</taxon>
        <taxon>Polyangiales</taxon>
        <taxon>Polyangiaceae</taxon>
        <taxon>Polyangium</taxon>
    </lineage>
</organism>
<dbReference type="SUPFAM" id="SSF53383">
    <property type="entry name" value="PLP-dependent transferases"/>
    <property type="match status" value="1"/>
</dbReference>
<name>A0A4U1J8J7_9BACT</name>
<comment type="similarity">
    <text evidence="2">Belongs to the threonine aldolase family.</text>
</comment>
<dbReference type="Gene3D" id="3.90.1150.10">
    <property type="entry name" value="Aspartate Aminotransferase, domain 1"/>
    <property type="match status" value="1"/>
</dbReference>
<dbReference type="NCBIfam" id="NF007825">
    <property type="entry name" value="PRK10534.1"/>
    <property type="match status" value="1"/>
</dbReference>
<dbReference type="GO" id="GO:0006567">
    <property type="term" value="P:L-threonine catabolic process"/>
    <property type="evidence" value="ECO:0007669"/>
    <property type="project" value="TreeGrafter"/>
</dbReference>
<dbReference type="Gene3D" id="3.40.640.10">
    <property type="entry name" value="Type I PLP-dependent aspartate aminotransferase-like (Major domain)"/>
    <property type="match status" value="1"/>
</dbReference>
<dbReference type="InterPro" id="IPR001597">
    <property type="entry name" value="ArAA_b-elim_lyase/Thr_aldolase"/>
</dbReference>
<dbReference type="InterPro" id="IPR023603">
    <property type="entry name" value="Low_specificity_L-TA-like"/>
</dbReference>
<evidence type="ECO:0000259" key="6">
    <source>
        <dbReference type="Pfam" id="PF01212"/>
    </source>
</evidence>
<dbReference type="InterPro" id="IPR015424">
    <property type="entry name" value="PyrdxlP-dep_Trfase"/>
</dbReference>
<evidence type="ECO:0000256" key="5">
    <source>
        <dbReference type="PIRSR" id="PIRSR017617-1"/>
    </source>
</evidence>
<dbReference type="Proteomes" id="UP000309215">
    <property type="component" value="Unassembled WGS sequence"/>
</dbReference>
<dbReference type="GO" id="GO:0008732">
    <property type="term" value="F:L-allo-threonine aldolase activity"/>
    <property type="evidence" value="ECO:0007669"/>
    <property type="project" value="TreeGrafter"/>
</dbReference>
<dbReference type="EMBL" id="SSMQ01000026">
    <property type="protein sequence ID" value="TKD03982.1"/>
    <property type="molecule type" value="Genomic_DNA"/>
</dbReference>
<evidence type="ECO:0000256" key="1">
    <source>
        <dbReference type="ARBA" id="ARBA00001933"/>
    </source>
</evidence>
<keyword evidence="4 7" id="KW-0456">Lyase</keyword>
<dbReference type="InterPro" id="IPR015422">
    <property type="entry name" value="PyrdxlP-dep_Trfase_small"/>
</dbReference>
<keyword evidence="3" id="KW-0663">Pyridoxal phosphate</keyword>
<protein>
    <submittedName>
        <fullName evidence="7">Low-specificity L-threonine aldolase</fullName>
        <ecNumber evidence="7">4.1.2.48</ecNumber>
    </submittedName>
</protein>